<feature type="region of interest" description="Disordered" evidence="1">
    <location>
        <begin position="590"/>
        <end position="625"/>
    </location>
</feature>
<feature type="compositionally biased region" description="Low complexity" evidence="1">
    <location>
        <begin position="418"/>
        <end position="431"/>
    </location>
</feature>
<dbReference type="AlphaFoldDB" id="A0AA36JFW8"/>
<protein>
    <submittedName>
        <fullName evidence="2">Uncharacterized protein</fullName>
    </submittedName>
</protein>
<feature type="region of interest" description="Disordered" evidence="1">
    <location>
        <begin position="647"/>
        <end position="669"/>
    </location>
</feature>
<keyword evidence="3" id="KW-1185">Reference proteome</keyword>
<reference evidence="2" key="1">
    <citation type="submission" date="2023-08" db="EMBL/GenBank/DDBJ databases">
        <authorList>
            <person name="Chen Y."/>
            <person name="Shah S."/>
            <person name="Dougan E. K."/>
            <person name="Thang M."/>
            <person name="Chan C."/>
        </authorList>
    </citation>
    <scope>NUCLEOTIDE SEQUENCE</scope>
</reference>
<feature type="compositionally biased region" description="Polar residues" evidence="1">
    <location>
        <begin position="590"/>
        <end position="623"/>
    </location>
</feature>
<gene>
    <name evidence="2" type="ORF">EVOR1521_LOCUS26786</name>
</gene>
<dbReference type="Proteomes" id="UP001178507">
    <property type="component" value="Unassembled WGS sequence"/>
</dbReference>
<dbReference type="PANTHER" id="PTHR33802:SF1">
    <property type="entry name" value="XK-RELATED PROTEIN"/>
    <property type="match status" value="1"/>
</dbReference>
<feature type="compositionally biased region" description="Basic and acidic residues" evidence="1">
    <location>
        <begin position="647"/>
        <end position="659"/>
    </location>
</feature>
<sequence length="669" mass="72039">MVLGATNGQISEKYTTQLTPAGFTFSIWGPIFLLQGVGTCGFLTGKWSDELVRTVFPCWFAAWACQNGWQALFVGLPLENAKPRSKVFWTQVRCGFLLLAAYISMTVTGHRLQQLDSAGMGRTALVDFPSGLNAGWLSAASGIGLSLVLEYWPSGSLVSVPRSAALLSLVCCLGAGATMAWGGSNAPGFGVGYSAAVMWACYGLTKKDTAPPGVKKAARGGMALSLLAGAASLLRCQRCKERPEAVAGPKGDFLLRLTENAALSVGKDSQLGCWPLLWQRLSEIVRNHGSRWDSQTLEVREETFEETEVLGLLLGQLKPLLSRNWDSGFEERGLGFFNEAGQFVNLRKMKHFIAELLKWRGRRQELVQQQVLEASAVDVALEPRLALCSSQRHNDLVLCLAGPGPMTPRPTKARLSRESASSGTSGTEASAVSPQEEASTPKAGRQDLEKEGQRLRIENAELKKRLQFGSEFLKQENRRLRVENAELKKRLYFGPYAQGASASSVPIWVQVPVMTGCAASPSRSAMSVGCGSEQGSTAGSNSAGSVTPIPQRFWVPLPSHVMSPTGQPWPANVGQLVAVQIPQSACGSQSTFSEEFQPRNTLSDTSASQVSSAASPDCQSQSFGVPLQGTDDRWVCIPSGIVERHKAQFETHAEAHEGADAMPSQEART</sequence>
<accession>A0AA36JFW8</accession>
<evidence type="ECO:0000313" key="2">
    <source>
        <dbReference type="EMBL" id="CAJ1404326.1"/>
    </source>
</evidence>
<proteinExistence type="predicted"/>
<organism evidence="2 3">
    <name type="scientific">Effrenium voratum</name>
    <dbReference type="NCBI Taxonomy" id="2562239"/>
    <lineage>
        <taxon>Eukaryota</taxon>
        <taxon>Sar</taxon>
        <taxon>Alveolata</taxon>
        <taxon>Dinophyceae</taxon>
        <taxon>Suessiales</taxon>
        <taxon>Symbiodiniaceae</taxon>
        <taxon>Effrenium</taxon>
    </lineage>
</organism>
<comment type="caution">
    <text evidence="2">The sequence shown here is derived from an EMBL/GenBank/DDBJ whole genome shotgun (WGS) entry which is preliminary data.</text>
</comment>
<feature type="region of interest" description="Disordered" evidence="1">
    <location>
        <begin position="402"/>
        <end position="448"/>
    </location>
</feature>
<dbReference type="CDD" id="cd14686">
    <property type="entry name" value="bZIP"/>
    <property type="match status" value="1"/>
</dbReference>
<dbReference type="PANTHER" id="PTHR33802">
    <property type="entry name" value="SI:CH211-161H7.5-RELATED"/>
    <property type="match status" value="1"/>
</dbReference>
<evidence type="ECO:0000256" key="1">
    <source>
        <dbReference type="SAM" id="MobiDB-lite"/>
    </source>
</evidence>
<evidence type="ECO:0000313" key="3">
    <source>
        <dbReference type="Proteomes" id="UP001178507"/>
    </source>
</evidence>
<dbReference type="EMBL" id="CAUJNA010003535">
    <property type="protein sequence ID" value="CAJ1404326.1"/>
    <property type="molecule type" value="Genomic_DNA"/>
</dbReference>
<name>A0AA36JFW8_9DINO</name>